<evidence type="ECO:0000313" key="1">
    <source>
        <dbReference type="Proteomes" id="UP000887565"/>
    </source>
</evidence>
<name>A0A915KNF9_ROMCU</name>
<reference evidence="2" key="1">
    <citation type="submission" date="2022-11" db="UniProtKB">
        <authorList>
            <consortium name="WormBaseParasite"/>
        </authorList>
    </citation>
    <scope>IDENTIFICATION</scope>
</reference>
<evidence type="ECO:0000313" key="2">
    <source>
        <dbReference type="WBParaSite" id="nRc.2.0.1.t39585-RA"/>
    </source>
</evidence>
<proteinExistence type="predicted"/>
<organism evidence="1 2">
    <name type="scientific">Romanomermis culicivorax</name>
    <name type="common">Nematode worm</name>
    <dbReference type="NCBI Taxonomy" id="13658"/>
    <lineage>
        <taxon>Eukaryota</taxon>
        <taxon>Metazoa</taxon>
        <taxon>Ecdysozoa</taxon>
        <taxon>Nematoda</taxon>
        <taxon>Enoplea</taxon>
        <taxon>Dorylaimia</taxon>
        <taxon>Mermithida</taxon>
        <taxon>Mermithoidea</taxon>
        <taxon>Mermithidae</taxon>
        <taxon>Romanomermis</taxon>
    </lineage>
</organism>
<sequence>MALLEKEGQVASWDSKLISSDLGDLGGCIATSGYCINDDSMILWNASMLSNLCPFVFKNIYQAKLSGSYIIIDEIQGAFVIQSAYQNCPNFRNLMNTQQESSINAAHIAKSVNAKHQCRIMVDELFGHCMEDE</sequence>
<dbReference type="Proteomes" id="UP000887565">
    <property type="component" value="Unplaced"/>
</dbReference>
<accession>A0A915KNF9</accession>
<dbReference type="WBParaSite" id="nRc.2.0.1.t39585-RA">
    <property type="protein sequence ID" value="nRc.2.0.1.t39585-RA"/>
    <property type="gene ID" value="nRc.2.0.1.g39585"/>
</dbReference>
<dbReference type="AlphaFoldDB" id="A0A915KNF9"/>
<keyword evidence="1" id="KW-1185">Reference proteome</keyword>
<protein>
    <submittedName>
        <fullName evidence="2">Uncharacterized protein</fullName>
    </submittedName>
</protein>